<dbReference type="Gene3D" id="3.40.50.150">
    <property type="entry name" value="Vaccinia Virus protein VP39"/>
    <property type="match status" value="1"/>
</dbReference>
<dbReference type="Proteomes" id="UP000188533">
    <property type="component" value="Unassembled WGS sequence"/>
</dbReference>
<keyword evidence="1" id="KW-0808">Transferase</keyword>
<dbReference type="GO" id="GO:0008757">
    <property type="term" value="F:S-adenosylmethionine-dependent methyltransferase activity"/>
    <property type="evidence" value="ECO:0007669"/>
    <property type="project" value="UniProtKB-ARBA"/>
</dbReference>
<keyword evidence="1" id="KW-0489">Methyltransferase</keyword>
<name>A0A1Q3ER97_LENED</name>
<dbReference type="InterPro" id="IPR029063">
    <property type="entry name" value="SAM-dependent_MTases_sf"/>
</dbReference>
<sequence length="120" mass="13984">MDVTWLASIIEKITQWTQMKLILAWIRFSLKFHDYHRLKRRSAHIRFGDTTCMGFIPYISFSSYLEQRPSLCQHKSILELGAGGALPSLVAAESGARKVVITDYPNTEYRIQRPGERRRR</sequence>
<evidence type="ECO:0000313" key="1">
    <source>
        <dbReference type="EMBL" id="GAW09725.1"/>
    </source>
</evidence>
<protein>
    <submittedName>
        <fullName evidence="1">Nicotinamide n-methyltransferase</fullName>
    </submittedName>
</protein>
<accession>A0A1Q3ER97</accession>
<dbReference type="GO" id="GO:0032259">
    <property type="term" value="P:methylation"/>
    <property type="evidence" value="ECO:0007669"/>
    <property type="project" value="UniProtKB-KW"/>
</dbReference>
<dbReference type="EMBL" id="BDGU01001244">
    <property type="protein sequence ID" value="GAW09725.1"/>
    <property type="molecule type" value="Genomic_DNA"/>
</dbReference>
<dbReference type="InterPro" id="IPR019410">
    <property type="entry name" value="Methyltransf_16"/>
</dbReference>
<reference evidence="1 2" key="2">
    <citation type="submission" date="2017-02" db="EMBL/GenBank/DDBJ databases">
        <title>A genome survey and senescence transcriptome analysis in Lentinula edodes.</title>
        <authorList>
            <person name="Sakamoto Y."/>
            <person name="Nakade K."/>
            <person name="Sato S."/>
            <person name="Yoshida Y."/>
            <person name="Miyazaki K."/>
            <person name="Natsume S."/>
            <person name="Konno N."/>
        </authorList>
    </citation>
    <scope>NUCLEOTIDE SEQUENCE [LARGE SCALE GENOMIC DNA]</scope>
    <source>
        <strain evidence="1 2">NBRC 111202</strain>
    </source>
</reference>
<dbReference type="Pfam" id="PF10294">
    <property type="entry name" value="Methyltransf_16"/>
    <property type="match status" value="1"/>
</dbReference>
<dbReference type="AlphaFoldDB" id="A0A1Q3ER97"/>
<dbReference type="SUPFAM" id="SSF53335">
    <property type="entry name" value="S-adenosyl-L-methionine-dependent methyltransferases"/>
    <property type="match status" value="1"/>
</dbReference>
<gene>
    <name evidence="1" type="ORF">LENED_011906</name>
</gene>
<evidence type="ECO:0000313" key="2">
    <source>
        <dbReference type="Proteomes" id="UP000188533"/>
    </source>
</evidence>
<proteinExistence type="predicted"/>
<keyword evidence="2" id="KW-1185">Reference proteome</keyword>
<organism evidence="1 2">
    <name type="scientific">Lentinula edodes</name>
    <name type="common">Shiitake mushroom</name>
    <name type="synonym">Lentinus edodes</name>
    <dbReference type="NCBI Taxonomy" id="5353"/>
    <lineage>
        <taxon>Eukaryota</taxon>
        <taxon>Fungi</taxon>
        <taxon>Dikarya</taxon>
        <taxon>Basidiomycota</taxon>
        <taxon>Agaricomycotina</taxon>
        <taxon>Agaricomycetes</taxon>
        <taxon>Agaricomycetidae</taxon>
        <taxon>Agaricales</taxon>
        <taxon>Marasmiineae</taxon>
        <taxon>Omphalotaceae</taxon>
        <taxon>Lentinula</taxon>
    </lineage>
</organism>
<reference evidence="1 2" key="1">
    <citation type="submission" date="2016-08" db="EMBL/GenBank/DDBJ databases">
        <authorList>
            <consortium name="Lentinula edodes genome sequencing consortium"/>
            <person name="Sakamoto Y."/>
            <person name="Nakade K."/>
            <person name="Sato S."/>
            <person name="Yoshida Y."/>
            <person name="Miyazaki K."/>
            <person name="Natsume S."/>
            <person name="Konno N."/>
        </authorList>
    </citation>
    <scope>NUCLEOTIDE SEQUENCE [LARGE SCALE GENOMIC DNA]</scope>
    <source>
        <strain evidence="1 2">NBRC 111202</strain>
    </source>
</reference>
<comment type="caution">
    <text evidence="1">The sequence shown here is derived from an EMBL/GenBank/DDBJ whole genome shotgun (WGS) entry which is preliminary data.</text>
</comment>